<feature type="transmembrane region" description="Helical" evidence="7">
    <location>
        <begin position="235"/>
        <end position="256"/>
    </location>
</feature>
<name>J5TN14_TRIAS</name>
<dbReference type="GeneID" id="25990640"/>
<evidence type="ECO:0000256" key="1">
    <source>
        <dbReference type="ARBA" id="ARBA00004141"/>
    </source>
</evidence>
<feature type="transmembrane region" description="Helical" evidence="7">
    <location>
        <begin position="277"/>
        <end position="299"/>
    </location>
</feature>
<feature type="compositionally biased region" description="Polar residues" evidence="6">
    <location>
        <begin position="9"/>
        <end position="19"/>
    </location>
</feature>
<comment type="subcellular location">
    <subcellularLocation>
        <location evidence="1">Membrane</location>
        <topology evidence="1">Multi-pass membrane protein</topology>
    </subcellularLocation>
</comment>
<sequence>MMPTHNDKSGASPTAVHQRSQPHKANIIDFTITVPGCERKSTDEPPKPRWWTPEFYFYYLIFLIVVPIMIYIPIRLSSSLGYLVPSHLLRRLGYTSAPARAIFISVFAVGMLFGLHGWSVLKILAILAVNYFAAKAKKPATLEKLWPGVVICVNMGLLLLSRKFDGYRFSLLHDSLGALDSMDGMLSWEVSFNFSVLRIISFALDYHWRAVPPTTAPTEYRDRVKASHPEEEYNFLYYIAYILYPPTYIAGPIMTFNDFMWQLRHPVEITPRERVSYLVRFAGCMLTLESILHTMYVTAMQKTQAWQGASAADLSMIGFWNLVIVWLKLLIPWRFFRLWALLDGVDPPENMVRCVANNYSTLGFWRSWHRSYNLWTVRYIYVPLGGAKRVFLSTVLVFTFVALWHDLSWQLLAWGWLVAGFVVPELVGRALVPASKYGQKWWYRHVAAFGGALNVLLMMTANLVGFVLGLDGVKYLISMLLGTGSGILTLLFNIACLFIAVQVMFEYREEEARKGIDRRC</sequence>
<evidence type="ECO:0000256" key="5">
    <source>
        <dbReference type="ARBA" id="ARBA00023136"/>
    </source>
</evidence>
<feature type="transmembrane region" description="Helical" evidence="7">
    <location>
        <begin position="145"/>
        <end position="164"/>
    </location>
</feature>
<reference evidence="8 9" key="1">
    <citation type="journal article" date="2012" name="Eukaryot. Cell">
        <title>Draft genome sequence of CBS 2479, the standard type strain of Trichosporon asahii.</title>
        <authorList>
            <person name="Yang R.Y."/>
            <person name="Li H.T."/>
            <person name="Zhu H."/>
            <person name="Zhou G.P."/>
            <person name="Wang M."/>
            <person name="Wang L."/>
        </authorList>
    </citation>
    <scope>NUCLEOTIDE SEQUENCE [LARGE SCALE GENOMIC DNA]</scope>
    <source>
        <strain evidence="9">ATCC 90039 / CBS 2479 / JCM 2466 / KCTC 7840 / NCYC 2677 / UAMH 7654</strain>
    </source>
</reference>
<feature type="transmembrane region" description="Helical" evidence="7">
    <location>
        <begin position="446"/>
        <end position="469"/>
    </location>
</feature>
<accession>J5TN14</accession>
<evidence type="ECO:0000256" key="7">
    <source>
        <dbReference type="SAM" id="Phobius"/>
    </source>
</evidence>
<dbReference type="Proteomes" id="UP000002748">
    <property type="component" value="Unassembled WGS sequence"/>
</dbReference>
<feature type="transmembrane region" description="Helical" evidence="7">
    <location>
        <begin position="56"/>
        <end position="76"/>
    </location>
</feature>
<dbReference type="EMBL" id="ALBS01000048">
    <property type="protein sequence ID" value="EJT51716.1"/>
    <property type="molecule type" value="Genomic_DNA"/>
</dbReference>
<dbReference type="RefSeq" id="XP_014182852.1">
    <property type="nucleotide sequence ID" value="XM_014327377.1"/>
</dbReference>
<evidence type="ECO:0000256" key="6">
    <source>
        <dbReference type="SAM" id="MobiDB-lite"/>
    </source>
</evidence>
<dbReference type="InterPro" id="IPR004299">
    <property type="entry name" value="MBOAT_fam"/>
</dbReference>
<dbReference type="HOGENOM" id="CLU_021430_1_1_1"/>
<dbReference type="InterPro" id="IPR051085">
    <property type="entry name" value="MB_O-acyltransferase"/>
</dbReference>
<gene>
    <name evidence="8" type="ORF">A1Q1_07128</name>
</gene>
<dbReference type="OrthoDB" id="420606at2759"/>
<feature type="transmembrane region" description="Helical" evidence="7">
    <location>
        <begin position="413"/>
        <end position="434"/>
    </location>
</feature>
<dbReference type="GO" id="GO:0016020">
    <property type="term" value="C:membrane"/>
    <property type="evidence" value="ECO:0007669"/>
    <property type="project" value="UniProtKB-SubCell"/>
</dbReference>
<evidence type="ECO:0000256" key="2">
    <source>
        <dbReference type="ARBA" id="ARBA00010323"/>
    </source>
</evidence>
<dbReference type="GO" id="GO:0005783">
    <property type="term" value="C:endoplasmic reticulum"/>
    <property type="evidence" value="ECO:0007669"/>
    <property type="project" value="TreeGrafter"/>
</dbReference>
<dbReference type="GO" id="GO:0008374">
    <property type="term" value="F:O-acyltransferase activity"/>
    <property type="evidence" value="ECO:0007669"/>
    <property type="project" value="TreeGrafter"/>
</dbReference>
<evidence type="ECO:0000313" key="9">
    <source>
        <dbReference type="Proteomes" id="UP000002748"/>
    </source>
</evidence>
<dbReference type="AlphaFoldDB" id="J5TN14"/>
<protein>
    <submittedName>
        <fullName evidence="8">Glycerol transporter</fullName>
    </submittedName>
</protein>
<feature type="region of interest" description="Disordered" evidence="6">
    <location>
        <begin position="1"/>
        <end position="21"/>
    </location>
</feature>
<comment type="caution">
    <text evidence="8">The sequence shown here is derived from an EMBL/GenBank/DDBJ whole genome shotgun (WGS) entry which is preliminary data.</text>
</comment>
<keyword evidence="4 7" id="KW-1133">Transmembrane helix</keyword>
<keyword evidence="5 7" id="KW-0472">Membrane</keyword>
<evidence type="ECO:0000313" key="8">
    <source>
        <dbReference type="EMBL" id="EJT51716.1"/>
    </source>
</evidence>
<comment type="similarity">
    <text evidence="2">Belongs to the membrane-bound acyltransferase family.</text>
</comment>
<proteinExistence type="inferred from homology"/>
<dbReference type="GO" id="GO:0006506">
    <property type="term" value="P:GPI anchor biosynthetic process"/>
    <property type="evidence" value="ECO:0007669"/>
    <property type="project" value="TreeGrafter"/>
</dbReference>
<dbReference type="VEuPathDB" id="FungiDB:A1Q1_07128"/>
<dbReference type="PANTHER" id="PTHR13285:SF18">
    <property type="entry name" value="PROTEIN-CYSTEINE N-PALMITOYLTRANSFERASE RASP"/>
    <property type="match status" value="1"/>
</dbReference>
<evidence type="ECO:0000256" key="3">
    <source>
        <dbReference type="ARBA" id="ARBA00022692"/>
    </source>
</evidence>
<feature type="transmembrane region" description="Helical" evidence="7">
    <location>
        <begin position="305"/>
        <end position="327"/>
    </location>
</feature>
<feature type="transmembrane region" description="Helical" evidence="7">
    <location>
        <begin position="390"/>
        <end position="407"/>
    </location>
</feature>
<dbReference type="PANTHER" id="PTHR13285">
    <property type="entry name" value="ACYLTRANSFERASE"/>
    <property type="match status" value="1"/>
</dbReference>
<evidence type="ECO:0000256" key="4">
    <source>
        <dbReference type="ARBA" id="ARBA00022989"/>
    </source>
</evidence>
<dbReference type="KEGG" id="tasa:A1Q1_07128"/>
<organism evidence="8 9">
    <name type="scientific">Trichosporon asahii var. asahii (strain ATCC 90039 / CBS 2479 / JCM 2466 / KCTC 7840 / NBRC 103889/ NCYC 2677 / UAMH 7654)</name>
    <name type="common">Yeast</name>
    <dbReference type="NCBI Taxonomy" id="1186058"/>
    <lineage>
        <taxon>Eukaryota</taxon>
        <taxon>Fungi</taxon>
        <taxon>Dikarya</taxon>
        <taxon>Basidiomycota</taxon>
        <taxon>Agaricomycotina</taxon>
        <taxon>Tremellomycetes</taxon>
        <taxon>Trichosporonales</taxon>
        <taxon>Trichosporonaceae</taxon>
        <taxon>Trichosporon</taxon>
    </lineage>
</organism>
<keyword evidence="3 7" id="KW-0812">Transmembrane</keyword>
<feature type="transmembrane region" description="Helical" evidence="7">
    <location>
        <begin position="475"/>
        <end position="505"/>
    </location>
</feature>
<dbReference type="Pfam" id="PF03062">
    <property type="entry name" value="MBOAT"/>
    <property type="match status" value="1"/>
</dbReference>